<keyword evidence="5 11" id="KW-0031">Aminopeptidase</keyword>
<evidence type="ECO:0000313" key="12">
    <source>
        <dbReference type="Proteomes" id="UP000032366"/>
    </source>
</evidence>
<evidence type="ECO:0000256" key="7">
    <source>
        <dbReference type="ARBA" id="ARBA00022723"/>
    </source>
</evidence>
<dbReference type="PANTHER" id="PTHR34448">
    <property type="entry name" value="AMINOPEPTIDASE"/>
    <property type="match status" value="1"/>
</dbReference>
<dbReference type="PRINTS" id="PR00919">
    <property type="entry name" value="THERMOPTASE"/>
</dbReference>
<dbReference type="Proteomes" id="UP000032366">
    <property type="component" value="Unassembled WGS sequence"/>
</dbReference>
<dbReference type="Pfam" id="PF02073">
    <property type="entry name" value="Peptidase_M29"/>
    <property type="match status" value="1"/>
</dbReference>
<dbReference type="GO" id="GO:0006508">
    <property type="term" value="P:proteolysis"/>
    <property type="evidence" value="ECO:0007669"/>
    <property type="project" value="UniProtKB-KW"/>
</dbReference>
<dbReference type="SUPFAM" id="SSF144052">
    <property type="entry name" value="Thermophilic metalloprotease-like"/>
    <property type="match status" value="1"/>
</dbReference>
<dbReference type="EMBL" id="UHDT01000001">
    <property type="protein sequence ID" value="SUM57889.1"/>
    <property type="molecule type" value="Genomic_DNA"/>
</dbReference>
<name>A0A0D6XRK9_9STAP</name>
<comment type="cofactor">
    <cofactor evidence="3">
        <name>Zn(2+)</name>
        <dbReference type="ChEBI" id="CHEBI:29105"/>
    </cofactor>
</comment>
<evidence type="ECO:0000313" key="11">
    <source>
        <dbReference type="EMBL" id="SUM57889.1"/>
    </source>
</evidence>
<evidence type="ECO:0000256" key="1">
    <source>
        <dbReference type="ARBA" id="ARBA00001941"/>
    </source>
</evidence>
<keyword evidence="12" id="KW-1185">Reference proteome</keyword>
<keyword evidence="8 11" id="KW-0378">Hydrolase</keyword>
<evidence type="ECO:0000256" key="3">
    <source>
        <dbReference type="ARBA" id="ARBA00001947"/>
    </source>
</evidence>
<keyword evidence="7" id="KW-0479">Metal-binding</keyword>
<dbReference type="EMBL" id="JXWY01000022">
    <property type="protein sequence ID" value="KIX91257.1"/>
    <property type="molecule type" value="Genomic_DNA"/>
</dbReference>
<evidence type="ECO:0000256" key="4">
    <source>
        <dbReference type="ARBA" id="ARBA00008236"/>
    </source>
</evidence>
<comment type="cofactor">
    <cofactor evidence="2">
        <name>Mg(2+)</name>
        <dbReference type="ChEBI" id="CHEBI:18420"/>
    </cofactor>
</comment>
<reference evidence="11 13" key="2">
    <citation type="submission" date="2018-06" db="EMBL/GenBank/DDBJ databases">
        <authorList>
            <consortium name="Pathogen Informatics"/>
            <person name="Doyle S."/>
        </authorList>
    </citation>
    <scope>NUCLEOTIDE SEQUENCE [LARGE SCALE GENOMIC DNA]</scope>
    <source>
        <strain evidence="11 13">NCTC13832</strain>
    </source>
</reference>
<dbReference type="Proteomes" id="UP000254100">
    <property type="component" value="Unassembled WGS sequence"/>
</dbReference>
<dbReference type="GO" id="GO:0008237">
    <property type="term" value="F:metallopeptidase activity"/>
    <property type="evidence" value="ECO:0007669"/>
    <property type="project" value="UniProtKB-KW"/>
</dbReference>
<proteinExistence type="inferred from homology"/>
<dbReference type="RefSeq" id="WP_044359312.1">
    <property type="nucleotide sequence ID" value="NZ_JXWY01000022.1"/>
</dbReference>
<keyword evidence="6" id="KW-0645">Protease</keyword>
<dbReference type="EC" id="3.4.11.-" evidence="11"/>
<accession>A0A0D6XRK9</accession>
<reference evidence="10 12" key="1">
    <citation type="submission" date="2015-01" db="EMBL/GenBank/DDBJ databases">
        <authorList>
            <person name="Guo J."/>
        </authorList>
    </citation>
    <scope>NUCLEOTIDE SEQUENCE [LARGE SCALE GENOMIC DNA]</scope>
    <source>
        <strain evidence="10 12">DSM 22147</strain>
    </source>
</reference>
<comment type="similarity">
    <text evidence="4">Belongs to the peptidase M29 family.</text>
</comment>
<evidence type="ECO:0000256" key="8">
    <source>
        <dbReference type="ARBA" id="ARBA00022801"/>
    </source>
</evidence>
<evidence type="ECO:0000256" key="2">
    <source>
        <dbReference type="ARBA" id="ARBA00001946"/>
    </source>
</evidence>
<evidence type="ECO:0000256" key="5">
    <source>
        <dbReference type="ARBA" id="ARBA00022438"/>
    </source>
</evidence>
<sequence length="412" mass="46483">MTRDEKLQQYAQLLVRVGMNVQQGQPVFIRTTVDAVDFTRRIVKEAYEAGASDVRVKYADPILKRYAYEYEPQDFFEQEVKAYDVEERMDYATRGASNLALLTEDPDLLNGIDANKLKATQLRYGQAFKPYMIQSQKNAFPWLVAAYPSVDWAKRVYPDLDEQAAFDKFLDDILTIVRVDGNDPVENWRVHTQQLKDRAAWLNNKAYKSLHFKSEGTDLRIGLPDNHIWEEPTSFTPDGQAFVANIPTEEVFTAPHNQQVDGYVSNTLPLSYNGTIIDGFKLTFEKGRVVDFQAEQGEDVLRSLLDTDEGARRLGEVALVPDDSPISNRNTIFYNTLFDENASCHIALGSAYAFNIQGGTEMDDATLAEHGLNDSLTHVDFMIGSADLNIYGMTAEGQVEAIFENGNWANPL</sequence>
<evidence type="ECO:0000256" key="6">
    <source>
        <dbReference type="ARBA" id="ARBA00022670"/>
    </source>
</evidence>
<protein>
    <submittedName>
        <fullName evidence="11">Aminopeptidase Peps</fullName>
        <ecNumber evidence="11">3.4.11.-</ecNumber>
    </submittedName>
    <submittedName>
        <fullName evidence="10">Aminopeptidase T</fullName>
    </submittedName>
</protein>
<evidence type="ECO:0000313" key="13">
    <source>
        <dbReference type="Proteomes" id="UP000254100"/>
    </source>
</evidence>
<dbReference type="AlphaFoldDB" id="A0A0D6XRK9"/>
<evidence type="ECO:0000313" key="10">
    <source>
        <dbReference type="EMBL" id="KIX91257.1"/>
    </source>
</evidence>
<dbReference type="InterPro" id="IPR052170">
    <property type="entry name" value="M29_Exopeptidase"/>
</dbReference>
<comment type="cofactor">
    <cofactor evidence="1">
        <name>Co(2+)</name>
        <dbReference type="ChEBI" id="CHEBI:48828"/>
    </cofactor>
</comment>
<dbReference type="MEROPS" id="M29.005"/>
<organism evidence="11 13">
    <name type="scientific">Staphylococcus microti</name>
    <dbReference type="NCBI Taxonomy" id="569857"/>
    <lineage>
        <taxon>Bacteria</taxon>
        <taxon>Bacillati</taxon>
        <taxon>Bacillota</taxon>
        <taxon>Bacilli</taxon>
        <taxon>Bacillales</taxon>
        <taxon>Staphylococcaceae</taxon>
        <taxon>Staphylococcus</taxon>
    </lineage>
</organism>
<dbReference type="PANTHER" id="PTHR34448:SF3">
    <property type="entry name" value="AMINOPEPTIDASE AMPS"/>
    <property type="match status" value="1"/>
</dbReference>
<dbReference type="GO" id="GO:0046872">
    <property type="term" value="F:metal ion binding"/>
    <property type="evidence" value="ECO:0007669"/>
    <property type="project" value="UniProtKB-KW"/>
</dbReference>
<dbReference type="InterPro" id="IPR000787">
    <property type="entry name" value="Peptidase_M29"/>
</dbReference>
<keyword evidence="9" id="KW-0482">Metalloprotease</keyword>
<evidence type="ECO:0000256" key="9">
    <source>
        <dbReference type="ARBA" id="ARBA00023049"/>
    </source>
</evidence>
<gene>
    <name evidence="11" type="primary">pepS</name>
    <name evidence="11" type="ORF">NCTC13832_01619</name>
    <name evidence="10" type="ORF">TP70_03350</name>
</gene>
<dbReference type="STRING" id="569857.TP70_03350"/>
<dbReference type="InterPro" id="IPR035097">
    <property type="entry name" value="M29_N-terminal"/>
</dbReference>
<dbReference type="GO" id="GO:0004177">
    <property type="term" value="F:aminopeptidase activity"/>
    <property type="evidence" value="ECO:0007669"/>
    <property type="project" value="UniProtKB-KW"/>
</dbReference>
<dbReference type="OrthoDB" id="9803993at2"/>
<dbReference type="Gene3D" id="3.40.1830.10">
    <property type="entry name" value="Thermophilic metalloprotease (M29)"/>
    <property type="match status" value="1"/>
</dbReference>